<sequence length="280" mass="31075">MYLASPTVIKNIAAKYGFTFKKGLGQNFLTSKEILERIAESAEIEYGAIEIGPGFGVLTDELAERAEKVVALEIDERLIPVLKDTMSDHDNIKVINADVMKTDMAKLIEEEFGEKPVSIAANLPYYITTPIITMLLESRLPVKNIVVMVQKEVAERISAAPGSKDYGALTVMCRYFTRPELVCVVPASLFVPQPKVDSAVLRLRVLDKPSVEVSDEKLFFRTVKAAFSQRRKTLLNCLAANFPHGKAALTDILESLGIDPRRRGETLSIAEFAELSEKLR</sequence>
<feature type="binding site" evidence="7 8">
    <location>
        <position position="98"/>
    </location>
    <ligand>
        <name>S-adenosyl-L-methionine</name>
        <dbReference type="ChEBI" id="CHEBI:59789"/>
    </ligand>
</feature>
<comment type="function">
    <text evidence="7">Specifically dimethylates two adjacent adenosines (A1518 and A1519) in the loop of a conserved hairpin near the 3'-end of 16S rRNA in the 30S particle. May play a critical role in biogenesis of 30S subunits.</text>
</comment>
<comment type="subcellular location">
    <subcellularLocation>
        <location evidence="7">Cytoplasm</location>
    </subcellularLocation>
</comment>
<keyword evidence="1 7" id="KW-0963">Cytoplasm</keyword>
<keyword evidence="2 7" id="KW-0698">rRNA processing</keyword>
<dbReference type="PROSITE" id="PS01131">
    <property type="entry name" value="RRNA_A_DIMETH"/>
    <property type="match status" value="1"/>
</dbReference>
<accession>A0A9D1SER9</accession>
<evidence type="ECO:0000256" key="5">
    <source>
        <dbReference type="ARBA" id="ARBA00022691"/>
    </source>
</evidence>
<feature type="binding site" evidence="7 8">
    <location>
        <position position="27"/>
    </location>
    <ligand>
        <name>S-adenosyl-L-methionine</name>
        <dbReference type="ChEBI" id="CHEBI:59789"/>
    </ligand>
</feature>
<reference evidence="10" key="1">
    <citation type="submission" date="2020-10" db="EMBL/GenBank/DDBJ databases">
        <authorList>
            <person name="Gilroy R."/>
        </authorList>
    </citation>
    <scope>NUCLEOTIDE SEQUENCE</scope>
    <source>
        <strain evidence="10">USAMLcec3-3695</strain>
    </source>
</reference>
<dbReference type="GO" id="GO:0052908">
    <property type="term" value="F:16S rRNA (adenine(1518)-N(6)/adenine(1519)-N(6))-dimethyltransferase activity"/>
    <property type="evidence" value="ECO:0007669"/>
    <property type="project" value="UniProtKB-EC"/>
</dbReference>
<feature type="binding site" evidence="7 8">
    <location>
        <position position="29"/>
    </location>
    <ligand>
        <name>S-adenosyl-L-methionine</name>
        <dbReference type="ChEBI" id="CHEBI:59789"/>
    </ligand>
</feature>
<dbReference type="SMART" id="SM00650">
    <property type="entry name" value="rADc"/>
    <property type="match status" value="1"/>
</dbReference>
<feature type="binding site" evidence="7 8">
    <location>
        <position position="73"/>
    </location>
    <ligand>
        <name>S-adenosyl-L-methionine</name>
        <dbReference type="ChEBI" id="CHEBI:59789"/>
    </ligand>
</feature>
<evidence type="ECO:0000256" key="1">
    <source>
        <dbReference type="ARBA" id="ARBA00022490"/>
    </source>
</evidence>
<dbReference type="SUPFAM" id="SSF53335">
    <property type="entry name" value="S-adenosyl-L-methionine-dependent methyltransferases"/>
    <property type="match status" value="1"/>
</dbReference>
<dbReference type="Proteomes" id="UP000824109">
    <property type="component" value="Unassembled WGS sequence"/>
</dbReference>
<dbReference type="PANTHER" id="PTHR11727">
    <property type="entry name" value="DIMETHYLADENOSINE TRANSFERASE"/>
    <property type="match status" value="1"/>
</dbReference>
<evidence type="ECO:0000256" key="2">
    <source>
        <dbReference type="ARBA" id="ARBA00022552"/>
    </source>
</evidence>
<reference evidence="10" key="2">
    <citation type="journal article" date="2021" name="PeerJ">
        <title>Extensive microbial diversity within the chicken gut microbiome revealed by metagenomics and culture.</title>
        <authorList>
            <person name="Gilroy R."/>
            <person name="Ravi A."/>
            <person name="Getino M."/>
            <person name="Pursley I."/>
            <person name="Horton D.L."/>
            <person name="Alikhan N.F."/>
            <person name="Baker D."/>
            <person name="Gharbi K."/>
            <person name="Hall N."/>
            <person name="Watson M."/>
            <person name="Adriaenssens E.M."/>
            <person name="Foster-Nyarko E."/>
            <person name="Jarju S."/>
            <person name="Secka A."/>
            <person name="Antonio M."/>
            <person name="Oren A."/>
            <person name="Chaudhuri R.R."/>
            <person name="La Ragione R."/>
            <person name="Hildebrand F."/>
            <person name="Pallen M.J."/>
        </authorList>
    </citation>
    <scope>NUCLEOTIDE SEQUENCE</scope>
    <source>
        <strain evidence="10">USAMLcec3-3695</strain>
    </source>
</reference>
<dbReference type="InterPro" id="IPR001737">
    <property type="entry name" value="KsgA/Erm"/>
</dbReference>
<dbReference type="Pfam" id="PF00398">
    <property type="entry name" value="RrnaAD"/>
    <property type="match status" value="1"/>
</dbReference>
<proteinExistence type="inferred from homology"/>
<dbReference type="PROSITE" id="PS51689">
    <property type="entry name" value="SAM_RNA_A_N6_MT"/>
    <property type="match status" value="1"/>
</dbReference>
<dbReference type="InterPro" id="IPR029063">
    <property type="entry name" value="SAM-dependent_MTases_sf"/>
</dbReference>
<evidence type="ECO:0000256" key="6">
    <source>
        <dbReference type="ARBA" id="ARBA00022884"/>
    </source>
</evidence>
<evidence type="ECO:0000256" key="8">
    <source>
        <dbReference type="PROSITE-ProRule" id="PRU01026"/>
    </source>
</evidence>
<dbReference type="InterPro" id="IPR023165">
    <property type="entry name" value="rRNA_Ade_diMease-like_C"/>
</dbReference>
<dbReference type="AlphaFoldDB" id="A0A9D1SER9"/>
<dbReference type="PANTHER" id="PTHR11727:SF7">
    <property type="entry name" value="DIMETHYLADENOSINE TRANSFERASE-RELATED"/>
    <property type="match status" value="1"/>
</dbReference>
<evidence type="ECO:0000313" key="11">
    <source>
        <dbReference type="Proteomes" id="UP000824109"/>
    </source>
</evidence>
<evidence type="ECO:0000256" key="3">
    <source>
        <dbReference type="ARBA" id="ARBA00022603"/>
    </source>
</evidence>
<dbReference type="HAMAP" id="MF_00607">
    <property type="entry name" value="16SrRNA_methyltr_A"/>
    <property type="match status" value="1"/>
</dbReference>
<feature type="binding site" evidence="7 8">
    <location>
        <position position="122"/>
    </location>
    <ligand>
        <name>S-adenosyl-L-methionine</name>
        <dbReference type="ChEBI" id="CHEBI:59789"/>
    </ligand>
</feature>
<dbReference type="Gene3D" id="3.40.50.150">
    <property type="entry name" value="Vaccinia Virus protein VP39"/>
    <property type="match status" value="1"/>
</dbReference>
<feature type="domain" description="Ribosomal RNA adenine methylase transferase N-terminal" evidence="9">
    <location>
        <begin position="34"/>
        <end position="207"/>
    </location>
</feature>
<keyword evidence="3 7" id="KW-0489">Methyltransferase</keyword>
<comment type="caution">
    <text evidence="10">The sequence shown here is derived from an EMBL/GenBank/DDBJ whole genome shotgun (WGS) entry which is preliminary data.</text>
</comment>
<evidence type="ECO:0000259" key="9">
    <source>
        <dbReference type="SMART" id="SM00650"/>
    </source>
</evidence>
<keyword evidence="4 7" id="KW-0808">Transferase</keyword>
<evidence type="ECO:0000256" key="7">
    <source>
        <dbReference type="HAMAP-Rule" id="MF_00607"/>
    </source>
</evidence>
<dbReference type="InterPro" id="IPR011530">
    <property type="entry name" value="rRNA_adenine_dimethylase"/>
</dbReference>
<dbReference type="InterPro" id="IPR020598">
    <property type="entry name" value="rRNA_Ade_methylase_Trfase_N"/>
</dbReference>
<dbReference type="FunFam" id="3.40.50.150:FF:000023">
    <property type="entry name" value="Ribosomal RNA small subunit methyltransferase A"/>
    <property type="match status" value="1"/>
</dbReference>
<protein>
    <recommendedName>
        <fullName evidence="7">Ribosomal RNA small subunit methyltransferase A</fullName>
        <ecNumber evidence="7">2.1.1.182</ecNumber>
    </recommendedName>
    <alternativeName>
        <fullName evidence="7">16S rRNA (adenine(1518)-N(6)/adenine(1519)-N(6))-dimethyltransferase</fullName>
    </alternativeName>
    <alternativeName>
        <fullName evidence="7">16S rRNA dimethyladenosine transferase</fullName>
    </alternativeName>
    <alternativeName>
        <fullName evidence="7">16S rRNA dimethylase</fullName>
    </alternativeName>
    <alternativeName>
        <fullName evidence="7">S-adenosylmethionine-6-N', N'-adenosyl(rRNA) dimethyltransferase</fullName>
    </alternativeName>
</protein>
<keyword evidence="5 7" id="KW-0949">S-adenosyl-L-methionine</keyword>
<dbReference type="EMBL" id="DVNB01000070">
    <property type="protein sequence ID" value="HIU57471.1"/>
    <property type="molecule type" value="Genomic_DNA"/>
</dbReference>
<feature type="binding site" evidence="7 8">
    <location>
        <position position="52"/>
    </location>
    <ligand>
        <name>S-adenosyl-L-methionine</name>
        <dbReference type="ChEBI" id="CHEBI:59789"/>
    </ligand>
</feature>
<keyword evidence="6 7" id="KW-0694">RNA-binding</keyword>
<gene>
    <name evidence="7 10" type="primary">rsmA</name>
    <name evidence="7" type="synonym">ksgA</name>
    <name evidence="10" type="ORF">IAA61_06625</name>
</gene>
<dbReference type="CDD" id="cd02440">
    <property type="entry name" value="AdoMet_MTases"/>
    <property type="match status" value="1"/>
</dbReference>
<dbReference type="EC" id="2.1.1.182" evidence="7"/>
<dbReference type="NCBIfam" id="TIGR00755">
    <property type="entry name" value="ksgA"/>
    <property type="match status" value="1"/>
</dbReference>
<comment type="catalytic activity">
    <reaction evidence="7">
        <text>adenosine(1518)/adenosine(1519) in 16S rRNA + 4 S-adenosyl-L-methionine = N(6)-dimethyladenosine(1518)/N(6)-dimethyladenosine(1519) in 16S rRNA + 4 S-adenosyl-L-homocysteine + 4 H(+)</text>
        <dbReference type="Rhea" id="RHEA:19609"/>
        <dbReference type="Rhea" id="RHEA-COMP:10232"/>
        <dbReference type="Rhea" id="RHEA-COMP:10233"/>
        <dbReference type="ChEBI" id="CHEBI:15378"/>
        <dbReference type="ChEBI" id="CHEBI:57856"/>
        <dbReference type="ChEBI" id="CHEBI:59789"/>
        <dbReference type="ChEBI" id="CHEBI:74411"/>
        <dbReference type="ChEBI" id="CHEBI:74493"/>
        <dbReference type="EC" id="2.1.1.182"/>
    </reaction>
</comment>
<dbReference type="GO" id="GO:0005829">
    <property type="term" value="C:cytosol"/>
    <property type="evidence" value="ECO:0007669"/>
    <property type="project" value="TreeGrafter"/>
</dbReference>
<evidence type="ECO:0000313" key="10">
    <source>
        <dbReference type="EMBL" id="HIU57471.1"/>
    </source>
</evidence>
<dbReference type="GO" id="GO:0003723">
    <property type="term" value="F:RNA binding"/>
    <property type="evidence" value="ECO:0007669"/>
    <property type="project" value="UniProtKB-UniRule"/>
</dbReference>
<evidence type="ECO:0000256" key="4">
    <source>
        <dbReference type="ARBA" id="ARBA00022679"/>
    </source>
</evidence>
<organism evidence="10 11">
    <name type="scientific">Candidatus Ornithomonoglobus merdipullorum</name>
    <dbReference type="NCBI Taxonomy" id="2840895"/>
    <lineage>
        <taxon>Bacteria</taxon>
        <taxon>Bacillati</taxon>
        <taxon>Bacillota</taxon>
        <taxon>Clostridia</taxon>
        <taxon>Candidatus Ornithomonoglobus</taxon>
    </lineage>
</organism>
<name>A0A9D1SER9_9FIRM</name>
<dbReference type="Gene3D" id="1.10.8.100">
    <property type="entry name" value="Ribosomal RNA adenine dimethylase-like, domain 2"/>
    <property type="match status" value="1"/>
</dbReference>
<dbReference type="FunFam" id="1.10.8.100:FF:000001">
    <property type="entry name" value="Ribosomal RNA small subunit methyltransferase A"/>
    <property type="match status" value="1"/>
</dbReference>
<comment type="similarity">
    <text evidence="7">Belongs to the class I-like SAM-binding methyltransferase superfamily. rRNA adenine N(6)-methyltransferase family. RsmA subfamily.</text>
</comment>
<dbReference type="InterPro" id="IPR020596">
    <property type="entry name" value="rRNA_Ade_Mease_Trfase_CS"/>
</dbReference>